<keyword evidence="2" id="KW-1185">Reference proteome</keyword>
<dbReference type="Proteomes" id="UP000321328">
    <property type="component" value="Unassembled WGS sequence"/>
</dbReference>
<dbReference type="EMBL" id="BJVI01000107">
    <property type="protein sequence ID" value="GEL20896.1"/>
    <property type="molecule type" value="Genomic_DNA"/>
</dbReference>
<organism evidence="1 2">
    <name type="scientific">Pseudonocardia asaccharolytica DSM 44247 = NBRC 16224</name>
    <dbReference type="NCBI Taxonomy" id="1123024"/>
    <lineage>
        <taxon>Bacteria</taxon>
        <taxon>Bacillati</taxon>
        <taxon>Actinomycetota</taxon>
        <taxon>Actinomycetes</taxon>
        <taxon>Pseudonocardiales</taxon>
        <taxon>Pseudonocardiaceae</taxon>
        <taxon>Pseudonocardia</taxon>
    </lineage>
</organism>
<evidence type="ECO:0000313" key="1">
    <source>
        <dbReference type="EMBL" id="GEL20896.1"/>
    </source>
</evidence>
<dbReference type="AlphaFoldDB" id="A0A511D7Y7"/>
<reference evidence="1 2" key="1">
    <citation type="submission" date="2019-07" db="EMBL/GenBank/DDBJ databases">
        <title>Whole genome shotgun sequence of Pseudonocardia asaccharolytica NBRC 16224.</title>
        <authorList>
            <person name="Hosoyama A."/>
            <person name="Uohara A."/>
            <person name="Ohji S."/>
            <person name="Ichikawa N."/>
        </authorList>
    </citation>
    <scope>NUCLEOTIDE SEQUENCE [LARGE SCALE GENOMIC DNA]</scope>
    <source>
        <strain evidence="1 2">NBRC 16224</strain>
    </source>
</reference>
<proteinExistence type="predicted"/>
<evidence type="ECO:0000313" key="2">
    <source>
        <dbReference type="Proteomes" id="UP000321328"/>
    </source>
</evidence>
<gene>
    <name evidence="1" type="ORF">PA7_47330</name>
</gene>
<sequence>MPTGEQGMASGRLSREQVLDELGFLATVEHALVVEYLSVCCALGHDLEAEEGGATTRQGRAAAAAASVLAQGEMFHLKGVNRGLVDAGRSAQPGRAGSIASNSVAEITLGPPGPAQLERIIECGEGIASAADERYARLRTAVTSHPVFEGELLDELRAVIVDDGPTHAAAFAALRDSLRDLAPADFLRATRREASDAFERRLLHVSDRYYGLVLAALQERFGQQDFVTAGSFRSFAVSAMEGLDEINRALVQRGLLPPFTIA</sequence>
<dbReference type="OrthoDB" id="8212190at2"/>
<dbReference type="RefSeq" id="WP_147201344.1">
    <property type="nucleotide sequence ID" value="NZ_AUII01000011.1"/>
</dbReference>
<name>A0A511D7Y7_9PSEU</name>
<accession>A0A511D7Y7</accession>
<evidence type="ECO:0008006" key="3">
    <source>
        <dbReference type="Google" id="ProtNLM"/>
    </source>
</evidence>
<comment type="caution">
    <text evidence="1">The sequence shown here is derived from an EMBL/GenBank/DDBJ whole genome shotgun (WGS) entry which is preliminary data.</text>
</comment>
<protein>
    <recommendedName>
        <fullName evidence="3">Iminophenyl-pyruvate dimer synthase domain-containing protein</fullName>
    </recommendedName>
</protein>